<keyword evidence="6" id="KW-0472">Membrane</keyword>
<dbReference type="OrthoDB" id="314748at2"/>
<evidence type="ECO:0000256" key="2">
    <source>
        <dbReference type="ARBA" id="ARBA00007613"/>
    </source>
</evidence>
<organism evidence="8 9">
    <name type="scientific">Lutimaribacter pacificus</name>
    <dbReference type="NCBI Taxonomy" id="391948"/>
    <lineage>
        <taxon>Bacteria</taxon>
        <taxon>Pseudomonadati</taxon>
        <taxon>Pseudomonadota</taxon>
        <taxon>Alphaproteobacteria</taxon>
        <taxon>Rhodobacterales</taxon>
        <taxon>Roseobacteraceae</taxon>
        <taxon>Lutimaribacter</taxon>
    </lineage>
</organism>
<dbReference type="Proteomes" id="UP000324252">
    <property type="component" value="Unassembled WGS sequence"/>
</dbReference>
<reference evidence="8 9" key="1">
    <citation type="submission" date="2016-11" db="EMBL/GenBank/DDBJ databases">
        <authorList>
            <person name="Varghese N."/>
            <person name="Submissions S."/>
        </authorList>
    </citation>
    <scope>NUCLEOTIDE SEQUENCE [LARGE SCALE GENOMIC DNA]</scope>
    <source>
        <strain evidence="8 9">DSM 29620</strain>
    </source>
</reference>
<proteinExistence type="inferred from homology"/>
<evidence type="ECO:0000256" key="7">
    <source>
        <dbReference type="ARBA" id="ARBA00023237"/>
    </source>
</evidence>
<dbReference type="AlphaFoldDB" id="A0A1H0N8H1"/>
<dbReference type="PANTHER" id="PTHR30026:SF20">
    <property type="entry name" value="OUTER MEMBRANE PROTEIN TOLC"/>
    <property type="match status" value="1"/>
</dbReference>
<keyword evidence="5" id="KW-0812">Transmembrane</keyword>
<keyword evidence="4" id="KW-1134">Transmembrane beta strand</keyword>
<dbReference type="SUPFAM" id="SSF56954">
    <property type="entry name" value="Outer membrane efflux proteins (OEP)"/>
    <property type="match status" value="1"/>
</dbReference>
<dbReference type="GO" id="GO:0009279">
    <property type="term" value="C:cell outer membrane"/>
    <property type="evidence" value="ECO:0007669"/>
    <property type="project" value="UniProtKB-SubCell"/>
</dbReference>
<evidence type="ECO:0000256" key="6">
    <source>
        <dbReference type="ARBA" id="ARBA00023136"/>
    </source>
</evidence>
<keyword evidence="7" id="KW-0998">Cell outer membrane</keyword>
<name>A0A1H0N8H1_9RHOB</name>
<dbReference type="Pfam" id="PF02321">
    <property type="entry name" value="OEP"/>
    <property type="match status" value="1"/>
</dbReference>
<evidence type="ECO:0000256" key="5">
    <source>
        <dbReference type="ARBA" id="ARBA00022692"/>
    </source>
</evidence>
<dbReference type="GO" id="GO:1990281">
    <property type="term" value="C:efflux pump complex"/>
    <property type="evidence" value="ECO:0007669"/>
    <property type="project" value="TreeGrafter"/>
</dbReference>
<evidence type="ECO:0000256" key="4">
    <source>
        <dbReference type="ARBA" id="ARBA00022452"/>
    </source>
</evidence>
<accession>A0A1H0N8H1</accession>
<keyword evidence="9" id="KW-1185">Reference proteome</keyword>
<dbReference type="GO" id="GO:0015288">
    <property type="term" value="F:porin activity"/>
    <property type="evidence" value="ECO:0007669"/>
    <property type="project" value="TreeGrafter"/>
</dbReference>
<dbReference type="EMBL" id="FQZZ01000011">
    <property type="protein sequence ID" value="SHK85978.1"/>
    <property type="molecule type" value="Genomic_DNA"/>
</dbReference>
<sequence>MVSGVVRNVRTWFSGGRTEPCMIRLRLFRTTVPFIAACVLVAGCAALPEPDGLEAAIIEKAEGLAALTPADGGGGKSAARNGLLLSPSVRESAGLVSASADEVRVQRAALFPGLALTMVGGAGDAGSGDPALELQASQLLFDGGNSRRAVKLADFDLQIDYITFQKTVDEVLIDLLAAYDAVQLQGDLLEIYGNQLTALSELEALVARRVDSGAASSTDLLETRKRVQSAAFLVTDTELALAEARDRLVLLTGQSRGGQVRIRPASCKAAGETDDLRIARLELARAQLALEKAEKARVPRISLKPVIRGEIGAGRLPAGVDVDIRSDLLEGGALQARANAARNALSASRAKLENAGLEDSLNERRLLRSLATGERKSEMLQRQIGLLSETRKLYRSQYFDMGTRQLSELLDNEEEYYGRQAELAELRSELALDRLNCAVRSRVLRRELGLEGSSIYGFPLSAGSI</sequence>
<dbReference type="InterPro" id="IPR003423">
    <property type="entry name" value="OMP_efflux"/>
</dbReference>
<evidence type="ECO:0000256" key="3">
    <source>
        <dbReference type="ARBA" id="ARBA00022448"/>
    </source>
</evidence>
<comment type="subcellular location">
    <subcellularLocation>
        <location evidence="1">Cell outer membrane</location>
    </subcellularLocation>
</comment>
<dbReference type="PANTHER" id="PTHR30026">
    <property type="entry name" value="OUTER MEMBRANE PROTEIN TOLC"/>
    <property type="match status" value="1"/>
</dbReference>
<gene>
    <name evidence="8" type="ORF">SAMN05444142_11145</name>
</gene>
<dbReference type="InterPro" id="IPR051906">
    <property type="entry name" value="TolC-like"/>
</dbReference>
<keyword evidence="3" id="KW-0813">Transport</keyword>
<comment type="similarity">
    <text evidence="2">Belongs to the outer membrane factor (OMF) (TC 1.B.17) family.</text>
</comment>
<dbReference type="Gene3D" id="1.20.1600.10">
    <property type="entry name" value="Outer membrane efflux proteins (OEP)"/>
    <property type="match status" value="1"/>
</dbReference>
<evidence type="ECO:0000313" key="9">
    <source>
        <dbReference type="Proteomes" id="UP000324252"/>
    </source>
</evidence>
<protein>
    <submittedName>
        <fullName evidence="8">Outer membrane protein, adhesin transport system</fullName>
    </submittedName>
</protein>
<evidence type="ECO:0000256" key="1">
    <source>
        <dbReference type="ARBA" id="ARBA00004442"/>
    </source>
</evidence>
<dbReference type="GO" id="GO:0015562">
    <property type="term" value="F:efflux transmembrane transporter activity"/>
    <property type="evidence" value="ECO:0007669"/>
    <property type="project" value="InterPro"/>
</dbReference>
<evidence type="ECO:0000313" key="8">
    <source>
        <dbReference type="EMBL" id="SHK85978.1"/>
    </source>
</evidence>